<keyword evidence="2" id="KW-0472">Membrane</keyword>
<evidence type="ECO:0000256" key="2">
    <source>
        <dbReference type="SAM" id="Phobius"/>
    </source>
</evidence>
<comment type="caution">
    <text evidence="3">The sequence shown here is derived from an EMBL/GenBank/DDBJ whole genome shotgun (WGS) entry which is preliminary data.</text>
</comment>
<keyword evidence="4" id="KW-1185">Reference proteome</keyword>
<evidence type="ECO:0000313" key="4">
    <source>
        <dbReference type="Proteomes" id="UP001189429"/>
    </source>
</evidence>
<feature type="transmembrane region" description="Helical" evidence="2">
    <location>
        <begin position="65"/>
        <end position="86"/>
    </location>
</feature>
<sequence length="253" mass="27932">MGAKSRMLAHVLDFSPLEWRKPVAARAAFACLRNELAANGLLAYLGQTVPGECPAAPQLDCPWSYWLALGIFIGVLAGWTTAVSLMRETTFDDWVMPGPRVAKEWLVSVRDGVSESSAVAHIHYVLCEVVRLAMQTVQLDVANLLSFEFAMRRICRDETAVARNPRHPGYGGLEIALRAPTTEQGPASANKFTEWATGRLKEHAAIYKHTRLWNEEQRALQAARGSGDHRKGKGRGSRRGKGGKGDEEDHDKQ</sequence>
<evidence type="ECO:0000313" key="3">
    <source>
        <dbReference type="EMBL" id="CAK0822215.1"/>
    </source>
</evidence>
<reference evidence="3" key="1">
    <citation type="submission" date="2023-10" db="EMBL/GenBank/DDBJ databases">
        <authorList>
            <person name="Chen Y."/>
            <person name="Shah S."/>
            <person name="Dougan E. K."/>
            <person name="Thang M."/>
            <person name="Chan C."/>
        </authorList>
    </citation>
    <scope>NUCLEOTIDE SEQUENCE [LARGE SCALE GENOMIC DNA]</scope>
</reference>
<accession>A0ABN9RT25</accession>
<keyword evidence="2" id="KW-1133">Transmembrane helix</keyword>
<feature type="region of interest" description="Disordered" evidence="1">
    <location>
        <begin position="218"/>
        <end position="253"/>
    </location>
</feature>
<feature type="non-terminal residue" evidence="3">
    <location>
        <position position="253"/>
    </location>
</feature>
<dbReference type="EMBL" id="CAUYUJ010007869">
    <property type="protein sequence ID" value="CAK0822215.1"/>
    <property type="molecule type" value="Genomic_DNA"/>
</dbReference>
<feature type="compositionally biased region" description="Basic residues" evidence="1">
    <location>
        <begin position="230"/>
        <end position="242"/>
    </location>
</feature>
<evidence type="ECO:0000256" key="1">
    <source>
        <dbReference type="SAM" id="MobiDB-lite"/>
    </source>
</evidence>
<gene>
    <name evidence="3" type="ORF">PCOR1329_LOCUS23288</name>
</gene>
<protein>
    <submittedName>
        <fullName evidence="3">Uncharacterized protein</fullName>
    </submittedName>
</protein>
<proteinExistence type="predicted"/>
<dbReference type="Proteomes" id="UP001189429">
    <property type="component" value="Unassembled WGS sequence"/>
</dbReference>
<organism evidence="3 4">
    <name type="scientific">Prorocentrum cordatum</name>
    <dbReference type="NCBI Taxonomy" id="2364126"/>
    <lineage>
        <taxon>Eukaryota</taxon>
        <taxon>Sar</taxon>
        <taxon>Alveolata</taxon>
        <taxon>Dinophyceae</taxon>
        <taxon>Prorocentrales</taxon>
        <taxon>Prorocentraceae</taxon>
        <taxon>Prorocentrum</taxon>
    </lineage>
</organism>
<keyword evidence="2" id="KW-0812">Transmembrane</keyword>
<feature type="compositionally biased region" description="Basic and acidic residues" evidence="1">
    <location>
        <begin position="243"/>
        <end position="253"/>
    </location>
</feature>
<name>A0ABN9RT25_9DINO</name>